<dbReference type="PROSITE" id="PS50995">
    <property type="entry name" value="HTH_MARR_2"/>
    <property type="match status" value="1"/>
</dbReference>
<evidence type="ECO:0000313" key="8">
    <source>
        <dbReference type="Proteomes" id="UP000578449"/>
    </source>
</evidence>
<dbReference type="PANTHER" id="PTHR33164:SF5">
    <property type="entry name" value="ORGANIC HYDROPEROXIDE RESISTANCE TRANSCRIPTIONAL REGULATOR"/>
    <property type="match status" value="1"/>
</dbReference>
<dbReference type="RefSeq" id="WP_185047761.1">
    <property type="nucleotide sequence ID" value="NZ_BAABIX010000013.1"/>
</dbReference>
<dbReference type="InterPro" id="IPR039422">
    <property type="entry name" value="MarR/SlyA-like"/>
</dbReference>
<dbReference type="GO" id="GO:0005737">
    <property type="term" value="C:cytoplasm"/>
    <property type="evidence" value="ECO:0007669"/>
    <property type="project" value="UniProtKB-SubCell"/>
</dbReference>
<name>A0A840NQS3_9ACTN</name>
<evidence type="ECO:0000256" key="2">
    <source>
        <dbReference type="ARBA" id="ARBA00022490"/>
    </source>
</evidence>
<protein>
    <submittedName>
        <fullName evidence="7">DNA-binding MarR family transcriptional regulator</fullName>
    </submittedName>
</protein>
<dbReference type="FunFam" id="1.10.10.10:FF:000163">
    <property type="entry name" value="MarR family transcriptional regulator"/>
    <property type="match status" value="1"/>
</dbReference>
<dbReference type="PRINTS" id="PR00598">
    <property type="entry name" value="HTHMARR"/>
</dbReference>
<evidence type="ECO:0000256" key="1">
    <source>
        <dbReference type="ARBA" id="ARBA00004496"/>
    </source>
</evidence>
<dbReference type="GO" id="GO:0003677">
    <property type="term" value="F:DNA binding"/>
    <property type="evidence" value="ECO:0007669"/>
    <property type="project" value="UniProtKB-KW"/>
</dbReference>
<evidence type="ECO:0000259" key="6">
    <source>
        <dbReference type="PROSITE" id="PS50995"/>
    </source>
</evidence>
<evidence type="ECO:0000256" key="3">
    <source>
        <dbReference type="ARBA" id="ARBA00023015"/>
    </source>
</evidence>
<dbReference type="GO" id="GO:0003700">
    <property type="term" value="F:DNA-binding transcription factor activity"/>
    <property type="evidence" value="ECO:0007669"/>
    <property type="project" value="InterPro"/>
</dbReference>
<dbReference type="Proteomes" id="UP000578449">
    <property type="component" value="Unassembled WGS sequence"/>
</dbReference>
<dbReference type="GO" id="GO:0006950">
    <property type="term" value="P:response to stress"/>
    <property type="evidence" value="ECO:0007669"/>
    <property type="project" value="TreeGrafter"/>
</dbReference>
<reference evidence="7 8" key="1">
    <citation type="submission" date="2020-08" db="EMBL/GenBank/DDBJ databases">
        <title>Genomic Encyclopedia of Type Strains, Phase IV (KMG-IV): sequencing the most valuable type-strain genomes for metagenomic binning, comparative biology and taxonomic classification.</title>
        <authorList>
            <person name="Goeker M."/>
        </authorList>
    </citation>
    <scope>NUCLEOTIDE SEQUENCE [LARGE SCALE GENOMIC DNA]</scope>
    <source>
        <strain evidence="7 8">DSM 45615</strain>
    </source>
</reference>
<keyword evidence="3" id="KW-0805">Transcription regulation</keyword>
<dbReference type="InterPro" id="IPR000835">
    <property type="entry name" value="HTH_MarR-typ"/>
</dbReference>
<dbReference type="EMBL" id="JACHGN010000001">
    <property type="protein sequence ID" value="MBB5130954.1"/>
    <property type="molecule type" value="Genomic_DNA"/>
</dbReference>
<keyword evidence="2" id="KW-0963">Cytoplasm</keyword>
<evidence type="ECO:0000313" key="7">
    <source>
        <dbReference type="EMBL" id="MBB5130954.1"/>
    </source>
</evidence>
<dbReference type="PANTHER" id="PTHR33164">
    <property type="entry name" value="TRANSCRIPTIONAL REGULATOR, MARR FAMILY"/>
    <property type="match status" value="1"/>
</dbReference>
<dbReference type="Pfam" id="PF22381">
    <property type="entry name" value="Staph_reg_Sar_Rot"/>
    <property type="match status" value="1"/>
</dbReference>
<evidence type="ECO:0000256" key="5">
    <source>
        <dbReference type="ARBA" id="ARBA00023163"/>
    </source>
</evidence>
<dbReference type="Gene3D" id="1.10.10.10">
    <property type="entry name" value="Winged helix-like DNA-binding domain superfamily/Winged helix DNA-binding domain"/>
    <property type="match status" value="1"/>
</dbReference>
<feature type="domain" description="HTH marR-type" evidence="6">
    <location>
        <begin position="22"/>
        <end position="152"/>
    </location>
</feature>
<dbReference type="SUPFAM" id="SSF46785">
    <property type="entry name" value="Winged helix' DNA-binding domain"/>
    <property type="match status" value="1"/>
</dbReference>
<organism evidence="7 8">
    <name type="scientific">Thermocatellispora tengchongensis</name>
    <dbReference type="NCBI Taxonomy" id="1073253"/>
    <lineage>
        <taxon>Bacteria</taxon>
        <taxon>Bacillati</taxon>
        <taxon>Actinomycetota</taxon>
        <taxon>Actinomycetes</taxon>
        <taxon>Streptosporangiales</taxon>
        <taxon>Streptosporangiaceae</taxon>
        <taxon>Thermocatellispora</taxon>
    </lineage>
</organism>
<dbReference type="InterPro" id="IPR036388">
    <property type="entry name" value="WH-like_DNA-bd_sf"/>
</dbReference>
<keyword evidence="5" id="KW-0804">Transcription</keyword>
<dbReference type="InterPro" id="IPR036390">
    <property type="entry name" value="WH_DNA-bd_sf"/>
</dbReference>
<keyword evidence="8" id="KW-1185">Reference proteome</keyword>
<sequence length="161" mass="17841">MAPSSPTEISGGTGTAPAGPLSPLLCFDLYAASRSVTAVYRTLLDPLGLTYPQYLVLVLLWQRRRSTVRELVEELRLDYNTISPLLKRLEARGLLSRHRRPDDERSVEVTLTEEGHALRERCAHVPDTIAEAMGIDAETMADLQHVLRRVTASATGYAEAR</sequence>
<gene>
    <name evidence="7" type="ORF">HNP84_000642</name>
</gene>
<evidence type="ECO:0000256" key="4">
    <source>
        <dbReference type="ARBA" id="ARBA00023125"/>
    </source>
</evidence>
<dbReference type="InterPro" id="IPR055166">
    <property type="entry name" value="Transc_reg_Sar_Rot_HTH"/>
</dbReference>
<comment type="caution">
    <text evidence="7">The sequence shown here is derived from an EMBL/GenBank/DDBJ whole genome shotgun (WGS) entry which is preliminary data.</text>
</comment>
<accession>A0A840NQS3</accession>
<keyword evidence="4 7" id="KW-0238">DNA-binding</keyword>
<dbReference type="AlphaFoldDB" id="A0A840NQS3"/>
<proteinExistence type="predicted"/>
<dbReference type="SMART" id="SM00347">
    <property type="entry name" value="HTH_MARR"/>
    <property type="match status" value="1"/>
</dbReference>
<comment type="subcellular location">
    <subcellularLocation>
        <location evidence="1">Cytoplasm</location>
    </subcellularLocation>
</comment>